<accession>A0ABN2DCW7</accession>
<comment type="caution">
    <text evidence="1">The sequence shown here is derived from an EMBL/GenBank/DDBJ whole genome shotgun (WGS) entry which is preliminary data.</text>
</comment>
<name>A0ABN2DCW7_9ACTN</name>
<dbReference type="Proteomes" id="UP001501705">
    <property type="component" value="Unassembled WGS sequence"/>
</dbReference>
<protein>
    <submittedName>
        <fullName evidence="1">Uncharacterized protein</fullName>
    </submittedName>
</protein>
<dbReference type="EMBL" id="BAAAPH010000010">
    <property type="protein sequence ID" value="GAA1574762.1"/>
    <property type="molecule type" value="Genomic_DNA"/>
</dbReference>
<reference evidence="1 2" key="1">
    <citation type="journal article" date="2019" name="Int. J. Syst. Evol. Microbiol.">
        <title>The Global Catalogue of Microorganisms (GCM) 10K type strain sequencing project: providing services to taxonomists for standard genome sequencing and annotation.</title>
        <authorList>
            <consortium name="The Broad Institute Genomics Platform"/>
            <consortium name="The Broad Institute Genome Sequencing Center for Infectious Disease"/>
            <person name="Wu L."/>
            <person name="Ma J."/>
        </authorList>
    </citation>
    <scope>NUCLEOTIDE SEQUENCE [LARGE SCALE GENOMIC DNA]</scope>
    <source>
        <strain evidence="1 2">JCM 15572</strain>
    </source>
</reference>
<evidence type="ECO:0000313" key="1">
    <source>
        <dbReference type="EMBL" id="GAA1574762.1"/>
    </source>
</evidence>
<evidence type="ECO:0000313" key="2">
    <source>
        <dbReference type="Proteomes" id="UP001501705"/>
    </source>
</evidence>
<organism evidence="1 2">
    <name type="scientific">Kribbella hippodromi</name>
    <dbReference type="NCBI Taxonomy" id="434347"/>
    <lineage>
        <taxon>Bacteria</taxon>
        <taxon>Bacillati</taxon>
        <taxon>Actinomycetota</taxon>
        <taxon>Actinomycetes</taxon>
        <taxon>Propionibacteriales</taxon>
        <taxon>Kribbellaceae</taxon>
        <taxon>Kribbella</taxon>
    </lineage>
</organism>
<keyword evidence="2" id="KW-1185">Reference proteome</keyword>
<sequence length="183" mass="19666">MAADPVDPDVVVPRLVIDRYALLTLLQDGELRTSDGVEVRATREYVVPPNEYAAVFKAALDARTDHAGACAGDLHDIADVMLQLCPCVEGWVPALEPSFLSTALPVPVRVVQPPADALGWRVRIRSAIEPIAEAEAALLAGLLHLRLPLLACIPGLSQPTLDFLTDLPLQVLDIAHTCLNRDG</sequence>
<proteinExistence type="predicted"/>
<gene>
    <name evidence="1" type="ORF">GCM10009804_34480</name>
</gene>